<dbReference type="InterPro" id="IPR036737">
    <property type="entry name" value="OmpA-like_sf"/>
</dbReference>
<sequence length="1245" mass="133965">MWAAGAVIVIAALGFFVVPPVAMHYTVKILGETLGRPVKVGAIELNPFSLTVQVRGLKVLSADAQSEAFAFDALRANFELVQSLLQRGAVVHEVSLVGPRLNVVIDEDGRHSWSDVVERIAARAAEQQETATETDGRGALFSVGNIRVSGGRIQVDDKPRALTHEVVDFELGLPFVSNLPVKVDVFIEPSLSATLDGNALKMNARLKPFAEAQQTVLDVVLDKFDLAPWIAYAPFEPAFRLPSALLTSKIELSFTQPVDGAPVLSLQGPIKLEQLLLQDKDGVTVASIPEFELELADVQPLIGRWHFTRLRLAQPELDLVRLKDGGLNLAQLLPAPAHKAKAPPSAKKAAGRKGAKASKAASASAAVQGQGAQTEGALTEGALTEGAPTAAVQAEDPAAMEPDFLLAHARIRDGVLRFEDRMAQPFKTRVEAINLDLRDLATVSDLPAEIRLDYVTDAGEKFVHEDRLLLQPFEYEGLLSFESIAGPRYAPYLAAALPGSELRSGTLSGNLRYRITLDDKGESEIDLSSDGLALRDFALALKGAKESALKVPELDVRAAVLDFDAQRVTFGELSMKGASVAAVRLKNGELDLLSLLGPSSKSKSDAAPWTLVADKLALQAASVRVEDRSVGRPVVLAVDDIGLEVDGFSTAKDVLSQLKFDSRINKNGKLGVSGSLGLDPLKADLKLDVRNVDLLPIQPYALEQAKIAISRGNVSTQGQLKLGSARDGGVLADFRGDLSVGDFASIDTLNATDFVRWRTLRVGGINARLEPFSLAVQRVMLDDFYTRLILDEQGRLNLREIQGGTPVEDKATADAPLAQPGLDNRLAGERDEERRGQGEGQRTAELAPPSAPPPPIRVDRIEIKRGNIAFSDRFVRPNYNVNLTDMAGTLIGLSTSPDTIAKLDLSGRVDKAAPVKVSGELNPFRQDAHLDILASVKDFELTGLSSYAGKYVGYGVARGKLSAELHYTIEDRKLTATNQIFLDQLDFGDKVDSPDAVDLPVQLAVSLLKNSRGEIDLRLPISGTLDDPEFSVSGLVVKMLFNLIGKAITSPFALLGSVLGGEEELSQLEFAPGSAELGDKQLAKLATLARALVERPALKLDIAASADPALDTEVLRKSALQRRVKAEKLKALVAKGEAAPSLDDIELSEAEYPELLKKAYRAGDFEKPTNFIGMIKDIPLADMEALILANTELGERELHALAQQRAQTVRDWLVGEGAVASERIFVLEAKVEAATAAGQLRFALR</sequence>
<feature type="compositionally biased region" description="Low complexity" evidence="1">
    <location>
        <begin position="336"/>
        <end position="348"/>
    </location>
</feature>
<evidence type="ECO:0000313" key="3">
    <source>
        <dbReference type="Proteomes" id="UP000015455"/>
    </source>
</evidence>
<feature type="region of interest" description="Disordered" evidence="1">
    <location>
        <begin position="336"/>
        <end position="373"/>
    </location>
</feature>
<feature type="compositionally biased region" description="Basic and acidic residues" evidence="1">
    <location>
        <begin position="826"/>
        <end position="837"/>
    </location>
</feature>
<feature type="compositionally biased region" description="Low complexity" evidence="1">
    <location>
        <begin position="357"/>
        <end position="373"/>
    </location>
</feature>
<dbReference type="GO" id="GO:0005886">
    <property type="term" value="C:plasma membrane"/>
    <property type="evidence" value="ECO:0007669"/>
    <property type="project" value="TreeGrafter"/>
</dbReference>
<protein>
    <recommendedName>
        <fullName evidence="4">AsmA domain-containing protein</fullName>
    </recommendedName>
</protein>
<comment type="caution">
    <text evidence="2">The sequence shown here is derived from an EMBL/GenBank/DDBJ whole genome shotgun (WGS) entry which is preliminary data.</text>
</comment>
<evidence type="ECO:0008006" key="4">
    <source>
        <dbReference type="Google" id="ProtNLM"/>
    </source>
</evidence>
<dbReference type="eggNOG" id="COG2982">
    <property type="taxonomic scope" value="Bacteria"/>
</dbReference>
<dbReference type="PATRIC" id="fig|1348657.5.peg.1488"/>
<dbReference type="InterPro" id="IPR008023">
    <property type="entry name" value="DUF748"/>
</dbReference>
<gene>
    <name evidence="2" type="ORF">M622_02550</name>
</gene>
<evidence type="ECO:0000256" key="1">
    <source>
        <dbReference type="SAM" id="MobiDB-lite"/>
    </source>
</evidence>
<dbReference type="GO" id="GO:0090313">
    <property type="term" value="P:regulation of protein targeting to membrane"/>
    <property type="evidence" value="ECO:0007669"/>
    <property type="project" value="TreeGrafter"/>
</dbReference>
<dbReference type="PANTHER" id="PTHR30441">
    <property type="entry name" value="DUF748 DOMAIN-CONTAINING PROTEIN"/>
    <property type="match status" value="1"/>
</dbReference>
<reference evidence="2 3" key="1">
    <citation type="submission" date="2013-06" db="EMBL/GenBank/DDBJ databases">
        <title>Draft genome sequence of Thauera terpenica.</title>
        <authorList>
            <person name="Liu B."/>
            <person name="Frostegard A.H."/>
            <person name="Shapleigh J.P."/>
        </authorList>
    </citation>
    <scope>NUCLEOTIDE SEQUENCE [LARGE SCALE GENOMIC DNA]</scope>
    <source>
        <strain evidence="2 3">58Eu</strain>
    </source>
</reference>
<name>T0ATD1_9RHOO</name>
<dbReference type="Gene3D" id="3.30.1330.60">
    <property type="entry name" value="OmpA-like domain"/>
    <property type="match status" value="1"/>
</dbReference>
<evidence type="ECO:0000313" key="2">
    <source>
        <dbReference type="EMBL" id="EPZ16074.1"/>
    </source>
</evidence>
<dbReference type="InterPro" id="IPR052894">
    <property type="entry name" value="AsmA-related"/>
</dbReference>
<feature type="region of interest" description="Disordered" evidence="1">
    <location>
        <begin position="807"/>
        <end position="857"/>
    </location>
</feature>
<organism evidence="2 3">
    <name type="scientific">Thauera terpenica 58Eu</name>
    <dbReference type="NCBI Taxonomy" id="1348657"/>
    <lineage>
        <taxon>Bacteria</taxon>
        <taxon>Pseudomonadati</taxon>
        <taxon>Pseudomonadota</taxon>
        <taxon>Betaproteobacteria</taxon>
        <taxon>Rhodocyclales</taxon>
        <taxon>Zoogloeaceae</taxon>
        <taxon>Thauera</taxon>
    </lineage>
</organism>
<dbReference type="STRING" id="1348657.M622_02550"/>
<dbReference type="Pfam" id="PF05359">
    <property type="entry name" value="DUF748"/>
    <property type="match status" value="2"/>
</dbReference>
<dbReference type="PANTHER" id="PTHR30441:SF8">
    <property type="entry name" value="DUF748 DOMAIN-CONTAINING PROTEIN"/>
    <property type="match status" value="1"/>
</dbReference>
<accession>T0ATD1</accession>
<keyword evidence="3" id="KW-1185">Reference proteome</keyword>
<dbReference type="Proteomes" id="UP000015455">
    <property type="component" value="Unassembled WGS sequence"/>
</dbReference>
<proteinExistence type="predicted"/>
<dbReference type="EMBL" id="ATJV01000048">
    <property type="protein sequence ID" value="EPZ16074.1"/>
    <property type="molecule type" value="Genomic_DNA"/>
</dbReference>
<dbReference type="AlphaFoldDB" id="T0ATD1"/>